<dbReference type="PANTHER" id="PTHR34846">
    <property type="entry name" value="4-CARBOXYMUCONOLACTONE DECARBOXYLASE FAMILY PROTEIN (AFU_ORTHOLOGUE AFUA_6G11590)"/>
    <property type="match status" value="1"/>
</dbReference>
<dbReference type="Pfam" id="PF02627">
    <property type="entry name" value="CMD"/>
    <property type="match status" value="1"/>
</dbReference>
<reference evidence="3" key="1">
    <citation type="journal article" date="2019" name="Int. J. Syst. Evol. Microbiol.">
        <title>The Global Catalogue of Microorganisms (GCM) 10K type strain sequencing project: providing services to taxonomists for standard genome sequencing and annotation.</title>
        <authorList>
            <consortium name="The Broad Institute Genomics Platform"/>
            <consortium name="The Broad Institute Genome Sequencing Center for Infectious Disease"/>
            <person name="Wu L."/>
            <person name="Ma J."/>
        </authorList>
    </citation>
    <scope>NUCLEOTIDE SEQUENCE [LARGE SCALE GENOMIC DNA]</scope>
    <source>
        <strain evidence="3">JCM 4504</strain>
    </source>
</reference>
<dbReference type="InterPro" id="IPR029032">
    <property type="entry name" value="AhpD-like"/>
</dbReference>
<dbReference type="PANTHER" id="PTHR34846:SF11">
    <property type="entry name" value="4-CARBOXYMUCONOLACTONE DECARBOXYLASE FAMILY PROTEIN (AFU_ORTHOLOGUE AFUA_6G11590)"/>
    <property type="match status" value="1"/>
</dbReference>
<evidence type="ECO:0000259" key="1">
    <source>
        <dbReference type="Pfam" id="PF02627"/>
    </source>
</evidence>
<dbReference type="Proteomes" id="UP001596321">
    <property type="component" value="Unassembled WGS sequence"/>
</dbReference>
<name>A0ABW1Y1A4_STRPL</name>
<dbReference type="Gene3D" id="1.20.1290.10">
    <property type="entry name" value="AhpD-like"/>
    <property type="match status" value="1"/>
</dbReference>
<comment type="caution">
    <text evidence="2">The sequence shown here is derived from an EMBL/GenBank/DDBJ whole genome shotgun (WGS) entry which is preliminary data.</text>
</comment>
<dbReference type="RefSeq" id="WP_386455303.1">
    <property type="nucleotide sequence ID" value="NZ_JBHSUW010000001.1"/>
</dbReference>
<evidence type="ECO:0000313" key="3">
    <source>
        <dbReference type="Proteomes" id="UP001596321"/>
    </source>
</evidence>
<gene>
    <name evidence="2" type="ORF">ACFQFF_18635</name>
</gene>
<organism evidence="2 3">
    <name type="scientific">Streptomyces plicatus</name>
    <dbReference type="NCBI Taxonomy" id="1922"/>
    <lineage>
        <taxon>Bacteria</taxon>
        <taxon>Bacillati</taxon>
        <taxon>Actinomycetota</taxon>
        <taxon>Actinomycetes</taxon>
        <taxon>Kitasatosporales</taxon>
        <taxon>Streptomycetaceae</taxon>
        <taxon>Streptomyces</taxon>
        <taxon>Streptomyces rochei group</taxon>
    </lineage>
</organism>
<dbReference type="InterPro" id="IPR003779">
    <property type="entry name" value="CMD-like"/>
</dbReference>
<protein>
    <submittedName>
        <fullName evidence="2">Carboxymuconolactone decarboxylase family protein</fullName>
    </submittedName>
</protein>
<sequence>MPAPNSEELSMPTRVTLTEVADMTPEQRAVYEKFESNLTRALLLTKNSAAAHLALGGTFTVGLLSLLDREVIVLRVAKLRDSEFERLLHYPLARKAGLDDTEIKAIEEALYDELPAERAALVRYVTDCMVDHKASEEAYWGLRAYYSQNEIAEATHLAGHSAMTAMYLASLDIPGRGHRLLGSADRGPGRGRGLR</sequence>
<keyword evidence="3" id="KW-1185">Reference proteome</keyword>
<proteinExistence type="predicted"/>
<dbReference type="SUPFAM" id="SSF69118">
    <property type="entry name" value="AhpD-like"/>
    <property type="match status" value="1"/>
</dbReference>
<accession>A0ABW1Y1A4</accession>
<feature type="domain" description="Carboxymuconolactone decarboxylase-like" evidence="1">
    <location>
        <begin position="57"/>
        <end position="121"/>
    </location>
</feature>
<dbReference type="EMBL" id="JBHSUW010000001">
    <property type="protein sequence ID" value="MFC6503471.1"/>
    <property type="molecule type" value="Genomic_DNA"/>
</dbReference>
<evidence type="ECO:0000313" key="2">
    <source>
        <dbReference type="EMBL" id="MFC6503471.1"/>
    </source>
</evidence>